<dbReference type="GO" id="GO:0090175">
    <property type="term" value="P:regulation of establishment of planar polarity"/>
    <property type="evidence" value="ECO:0007669"/>
    <property type="project" value="EnsemblMetazoa"/>
</dbReference>
<feature type="domain" description="BDBT FKBP like N-terminal" evidence="1">
    <location>
        <begin position="9"/>
        <end position="117"/>
    </location>
</feature>
<feature type="domain" description="Bride of doubletime-like TPR" evidence="2">
    <location>
        <begin position="127"/>
        <end position="211"/>
    </location>
</feature>
<dbReference type="HOGENOM" id="CLU_974077_0_0_1"/>
<dbReference type="SMR" id="B3M2V8"/>
<sequence length="286" mass="32734">MDWYVGTEWEDKSRGLAKKVLNLQFRDMEKPTTASTVQFSVNKKCANLGNRASSYLTNDESSTYPTQHSLEMGTSVTPVDCYLEILLQQFLPGETAACSIATKAGERIEFELKLDRIVKNTQVDKLNAAETYDLALRLKESGVATFKAYPKFAFDYFTRSAKLLITYKPFDKLTKKSNGINGSTVEELFIQIQTNLAACFLQEKRYEHVIYVTQFVETAESPSEKSIYRRALAYYHLKEFAKAQATIERVAGYEDKREFSKLRDNIAASWKDSNAHYKEVVQRMFS</sequence>
<dbReference type="OrthoDB" id="433738at2759"/>
<proteinExistence type="predicted"/>
<dbReference type="InterPro" id="IPR040478">
    <property type="entry name" value="FKBP_N_2"/>
</dbReference>
<evidence type="ECO:0000259" key="1">
    <source>
        <dbReference type="Pfam" id="PF18023"/>
    </source>
</evidence>
<dbReference type="InterPro" id="IPR050754">
    <property type="entry name" value="FKBP4/5/8-like"/>
</dbReference>
<dbReference type="GO" id="GO:0042176">
    <property type="term" value="P:regulation of protein catabolic process"/>
    <property type="evidence" value="ECO:0007669"/>
    <property type="project" value="EnsemblMetazoa"/>
</dbReference>
<dbReference type="GO" id="GO:0005829">
    <property type="term" value="C:cytosol"/>
    <property type="evidence" value="ECO:0007669"/>
    <property type="project" value="EnsemblMetazoa"/>
</dbReference>
<dbReference type="OMA" id="WYVGTEW"/>
<dbReference type="EMBL" id="CH902617">
    <property type="protein sequence ID" value="EDV43488.1"/>
    <property type="molecule type" value="Genomic_DNA"/>
</dbReference>
<dbReference type="GeneID" id="6501288"/>
<dbReference type="GO" id="GO:1901873">
    <property type="term" value="P:regulation of post-translational protein modification"/>
    <property type="evidence" value="ECO:0007669"/>
    <property type="project" value="EnsemblMetazoa"/>
</dbReference>
<evidence type="ECO:0000313" key="4">
    <source>
        <dbReference type="Proteomes" id="UP000007801"/>
    </source>
</evidence>
<dbReference type="GO" id="GO:0033157">
    <property type="term" value="P:regulation of intracellular protein transport"/>
    <property type="evidence" value="ECO:0007669"/>
    <property type="project" value="EnsemblMetazoa"/>
</dbReference>
<evidence type="ECO:0000313" key="3">
    <source>
        <dbReference type="EMBL" id="EDV43488.1"/>
    </source>
</evidence>
<protein>
    <submittedName>
        <fullName evidence="3">Uncharacterized protein</fullName>
    </submittedName>
</protein>
<gene>
    <name evidence="3" type="primary">Dana\GF18515</name>
    <name evidence="3" type="synonym">dana_GLEANR_19771</name>
    <name evidence="3" type="ORF">GF18515</name>
</gene>
<dbReference type="KEGG" id="dan:6501288"/>
<dbReference type="Pfam" id="PF21603">
    <property type="entry name" value="Bdbt-like_TPR"/>
    <property type="match status" value="1"/>
</dbReference>
<dbReference type="Pfam" id="PF18023">
    <property type="entry name" value="FKBP_N_2"/>
    <property type="match status" value="1"/>
</dbReference>
<dbReference type="CTD" id="42503"/>
<dbReference type="Gene3D" id="2.40.30.320">
    <property type="match status" value="1"/>
</dbReference>
<dbReference type="InterPro" id="IPR011990">
    <property type="entry name" value="TPR-like_helical_dom_sf"/>
</dbReference>
<evidence type="ECO:0000259" key="2">
    <source>
        <dbReference type="Pfam" id="PF21603"/>
    </source>
</evidence>
<dbReference type="STRING" id="7217.B3M2V8"/>
<dbReference type="PANTHER" id="PTHR46512">
    <property type="entry name" value="PEPTIDYLPROLYL ISOMERASE"/>
    <property type="match status" value="1"/>
</dbReference>
<dbReference type="SUPFAM" id="SSF48452">
    <property type="entry name" value="TPR-like"/>
    <property type="match status" value="1"/>
</dbReference>
<dbReference type="GO" id="GO:0019209">
    <property type="term" value="F:kinase activator activity"/>
    <property type="evidence" value="ECO:0007669"/>
    <property type="project" value="EnsemblMetazoa"/>
</dbReference>
<dbReference type="Gene3D" id="1.20.58.80">
    <property type="entry name" value="Phosphotransferase system, lactose/cellobiose-type IIA subunit"/>
    <property type="match status" value="1"/>
</dbReference>
<dbReference type="PhylomeDB" id="B3M2V8"/>
<dbReference type="AlphaFoldDB" id="B3M2V8"/>
<keyword evidence="4" id="KW-1185">Reference proteome</keyword>
<reference evidence="3 4" key="1">
    <citation type="journal article" date="2007" name="Nature">
        <title>Evolution of genes and genomes on the Drosophila phylogeny.</title>
        <authorList>
            <consortium name="Drosophila 12 Genomes Consortium"/>
            <person name="Clark A.G."/>
            <person name="Eisen M.B."/>
            <person name="Smith D.R."/>
            <person name="Bergman C.M."/>
            <person name="Oliver B."/>
            <person name="Markow T.A."/>
            <person name="Kaufman T.C."/>
            <person name="Kellis M."/>
            <person name="Gelbart W."/>
            <person name="Iyer V.N."/>
            <person name="Pollard D.A."/>
            <person name="Sackton T.B."/>
            <person name="Larracuente A.M."/>
            <person name="Singh N.D."/>
            <person name="Abad J.P."/>
            <person name="Abt D.N."/>
            <person name="Adryan B."/>
            <person name="Aguade M."/>
            <person name="Akashi H."/>
            <person name="Anderson W.W."/>
            <person name="Aquadro C.F."/>
            <person name="Ardell D.H."/>
            <person name="Arguello R."/>
            <person name="Artieri C.G."/>
            <person name="Barbash D.A."/>
            <person name="Barker D."/>
            <person name="Barsanti P."/>
            <person name="Batterham P."/>
            <person name="Batzoglou S."/>
            <person name="Begun D."/>
            <person name="Bhutkar A."/>
            <person name="Blanco E."/>
            <person name="Bosak S.A."/>
            <person name="Bradley R.K."/>
            <person name="Brand A.D."/>
            <person name="Brent M.R."/>
            <person name="Brooks A.N."/>
            <person name="Brown R.H."/>
            <person name="Butlin R.K."/>
            <person name="Caggese C."/>
            <person name="Calvi B.R."/>
            <person name="Bernardo de Carvalho A."/>
            <person name="Caspi A."/>
            <person name="Castrezana S."/>
            <person name="Celniker S.E."/>
            <person name="Chang J.L."/>
            <person name="Chapple C."/>
            <person name="Chatterji S."/>
            <person name="Chinwalla A."/>
            <person name="Civetta A."/>
            <person name="Clifton S.W."/>
            <person name="Comeron J.M."/>
            <person name="Costello J.C."/>
            <person name="Coyne J.A."/>
            <person name="Daub J."/>
            <person name="David R.G."/>
            <person name="Delcher A.L."/>
            <person name="Delehaunty K."/>
            <person name="Do C.B."/>
            <person name="Ebling H."/>
            <person name="Edwards K."/>
            <person name="Eickbush T."/>
            <person name="Evans J.D."/>
            <person name="Filipski A."/>
            <person name="Findeiss S."/>
            <person name="Freyhult E."/>
            <person name="Fulton L."/>
            <person name="Fulton R."/>
            <person name="Garcia A.C."/>
            <person name="Gardiner A."/>
            <person name="Garfield D.A."/>
            <person name="Garvin B.E."/>
            <person name="Gibson G."/>
            <person name="Gilbert D."/>
            <person name="Gnerre S."/>
            <person name="Godfrey J."/>
            <person name="Good R."/>
            <person name="Gotea V."/>
            <person name="Gravely B."/>
            <person name="Greenberg A.J."/>
            <person name="Griffiths-Jones S."/>
            <person name="Gross S."/>
            <person name="Guigo R."/>
            <person name="Gustafson E.A."/>
            <person name="Haerty W."/>
            <person name="Hahn M.W."/>
            <person name="Halligan D.L."/>
            <person name="Halpern A.L."/>
            <person name="Halter G.M."/>
            <person name="Han M.V."/>
            <person name="Heger A."/>
            <person name="Hillier L."/>
            <person name="Hinrichs A.S."/>
            <person name="Holmes I."/>
            <person name="Hoskins R.A."/>
            <person name="Hubisz M.J."/>
            <person name="Hultmark D."/>
            <person name="Huntley M.A."/>
            <person name="Jaffe D.B."/>
            <person name="Jagadeeshan S."/>
            <person name="Jeck W.R."/>
            <person name="Johnson J."/>
            <person name="Jones C.D."/>
            <person name="Jordan W.C."/>
            <person name="Karpen G.H."/>
            <person name="Kataoka E."/>
            <person name="Keightley P.D."/>
            <person name="Kheradpour P."/>
            <person name="Kirkness E.F."/>
            <person name="Koerich L.B."/>
            <person name="Kristiansen K."/>
            <person name="Kudrna D."/>
            <person name="Kulathinal R.J."/>
            <person name="Kumar S."/>
            <person name="Kwok R."/>
            <person name="Lander E."/>
            <person name="Langley C.H."/>
            <person name="Lapoint R."/>
            <person name="Lazzaro B.P."/>
            <person name="Lee S.J."/>
            <person name="Levesque L."/>
            <person name="Li R."/>
            <person name="Lin C.F."/>
            <person name="Lin M.F."/>
            <person name="Lindblad-Toh K."/>
            <person name="Llopart A."/>
            <person name="Long M."/>
            <person name="Low L."/>
            <person name="Lozovsky E."/>
            <person name="Lu J."/>
            <person name="Luo M."/>
            <person name="Machado C.A."/>
            <person name="Makalowski W."/>
            <person name="Marzo M."/>
            <person name="Matsuda M."/>
            <person name="Matzkin L."/>
            <person name="McAllister B."/>
            <person name="McBride C.S."/>
            <person name="McKernan B."/>
            <person name="McKernan K."/>
            <person name="Mendez-Lago M."/>
            <person name="Minx P."/>
            <person name="Mollenhauer M.U."/>
            <person name="Montooth K."/>
            <person name="Mount S.M."/>
            <person name="Mu X."/>
            <person name="Myers E."/>
            <person name="Negre B."/>
            <person name="Newfeld S."/>
            <person name="Nielsen R."/>
            <person name="Noor M.A."/>
            <person name="O'Grady P."/>
            <person name="Pachter L."/>
            <person name="Papaceit M."/>
            <person name="Parisi M.J."/>
            <person name="Parisi M."/>
            <person name="Parts L."/>
            <person name="Pedersen J.S."/>
            <person name="Pesole G."/>
            <person name="Phillippy A.M."/>
            <person name="Ponting C.P."/>
            <person name="Pop M."/>
            <person name="Porcelli D."/>
            <person name="Powell J.R."/>
            <person name="Prohaska S."/>
            <person name="Pruitt K."/>
            <person name="Puig M."/>
            <person name="Quesneville H."/>
            <person name="Ram K.R."/>
            <person name="Rand D."/>
            <person name="Rasmussen M.D."/>
            <person name="Reed L.K."/>
            <person name="Reenan R."/>
            <person name="Reily A."/>
            <person name="Remington K.A."/>
            <person name="Rieger T.T."/>
            <person name="Ritchie M.G."/>
            <person name="Robin C."/>
            <person name="Rogers Y.H."/>
            <person name="Rohde C."/>
            <person name="Rozas J."/>
            <person name="Rubenfield M.J."/>
            <person name="Ruiz A."/>
            <person name="Russo S."/>
            <person name="Salzberg S.L."/>
            <person name="Sanchez-Gracia A."/>
            <person name="Saranga D.J."/>
            <person name="Sato H."/>
            <person name="Schaeffer S.W."/>
            <person name="Schatz M.C."/>
            <person name="Schlenke T."/>
            <person name="Schwartz R."/>
            <person name="Segarra C."/>
            <person name="Singh R.S."/>
            <person name="Sirot L."/>
            <person name="Sirota M."/>
            <person name="Sisneros N.B."/>
            <person name="Smith C.D."/>
            <person name="Smith T.F."/>
            <person name="Spieth J."/>
            <person name="Stage D.E."/>
            <person name="Stark A."/>
            <person name="Stephan W."/>
            <person name="Strausberg R.L."/>
            <person name="Strempel S."/>
            <person name="Sturgill D."/>
            <person name="Sutton G."/>
            <person name="Sutton G.G."/>
            <person name="Tao W."/>
            <person name="Teichmann S."/>
            <person name="Tobari Y.N."/>
            <person name="Tomimura Y."/>
            <person name="Tsolas J.M."/>
            <person name="Valente V.L."/>
            <person name="Venter E."/>
            <person name="Venter J.C."/>
            <person name="Vicario S."/>
            <person name="Vieira F.G."/>
            <person name="Vilella A.J."/>
            <person name="Villasante A."/>
            <person name="Walenz B."/>
            <person name="Wang J."/>
            <person name="Wasserman M."/>
            <person name="Watts T."/>
            <person name="Wilson D."/>
            <person name="Wilson R.K."/>
            <person name="Wing R.A."/>
            <person name="Wolfner M.F."/>
            <person name="Wong A."/>
            <person name="Wong G.K."/>
            <person name="Wu C.I."/>
            <person name="Wu G."/>
            <person name="Yamamoto D."/>
            <person name="Yang H.P."/>
            <person name="Yang S.P."/>
            <person name="Yorke J.A."/>
            <person name="Yoshida K."/>
            <person name="Zdobnov E."/>
            <person name="Zhang P."/>
            <person name="Zhang Y."/>
            <person name="Zimin A.V."/>
            <person name="Baldwin J."/>
            <person name="Abdouelleil A."/>
            <person name="Abdulkadir J."/>
            <person name="Abebe A."/>
            <person name="Abera B."/>
            <person name="Abreu J."/>
            <person name="Acer S.C."/>
            <person name="Aftuck L."/>
            <person name="Alexander A."/>
            <person name="An P."/>
            <person name="Anderson E."/>
            <person name="Anderson S."/>
            <person name="Arachi H."/>
            <person name="Azer M."/>
            <person name="Bachantsang P."/>
            <person name="Barry A."/>
            <person name="Bayul T."/>
            <person name="Berlin A."/>
            <person name="Bessette D."/>
            <person name="Bloom T."/>
            <person name="Blye J."/>
            <person name="Boguslavskiy L."/>
            <person name="Bonnet C."/>
            <person name="Boukhgalter B."/>
            <person name="Bourzgui I."/>
            <person name="Brown A."/>
            <person name="Cahill P."/>
            <person name="Channer S."/>
            <person name="Cheshatsang Y."/>
            <person name="Chuda L."/>
            <person name="Citroen M."/>
            <person name="Collymore A."/>
            <person name="Cooke P."/>
            <person name="Costello M."/>
            <person name="D'Aco K."/>
            <person name="Daza R."/>
            <person name="De Haan G."/>
            <person name="DeGray S."/>
            <person name="DeMaso C."/>
            <person name="Dhargay N."/>
            <person name="Dooley K."/>
            <person name="Dooley E."/>
            <person name="Doricent M."/>
            <person name="Dorje P."/>
            <person name="Dorjee K."/>
            <person name="Dupes A."/>
            <person name="Elong R."/>
            <person name="Falk J."/>
            <person name="Farina A."/>
            <person name="Faro S."/>
            <person name="Ferguson D."/>
            <person name="Fisher S."/>
            <person name="Foley C.D."/>
            <person name="Franke A."/>
            <person name="Friedrich D."/>
            <person name="Gadbois L."/>
            <person name="Gearin G."/>
            <person name="Gearin C.R."/>
            <person name="Giannoukos G."/>
            <person name="Goode T."/>
            <person name="Graham J."/>
            <person name="Grandbois E."/>
            <person name="Grewal S."/>
            <person name="Gyaltsen K."/>
            <person name="Hafez N."/>
            <person name="Hagos B."/>
            <person name="Hall J."/>
            <person name="Henson C."/>
            <person name="Hollinger A."/>
            <person name="Honan T."/>
            <person name="Huard M.D."/>
            <person name="Hughes L."/>
            <person name="Hurhula B."/>
            <person name="Husby M.E."/>
            <person name="Kamat A."/>
            <person name="Kanga B."/>
            <person name="Kashin S."/>
            <person name="Khazanovich D."/>
            <person name="Kisner P."/>
            <person name="Lance K."/>
            <person name="Lara M."/>
            <person name="Lee W."/>
            <person name="Lennon N."/>
            <person name="Letendre F."/>
            <person name="LeVine R."/>
            <person name="Lipovsky A."/>
            <person name="Liu X."/>
            <person name="Liu J."/>
            <person name="Liu S."/>
            <person name="Lokyitsang T."/>
            <person name="Lokyitsang Y."/>
            <person name="Lubonja R."/>
            <person name="Lui A."/>
            <person name="MacDonald P."/>
            <person name="Magnisalis V."/>
            <person name="Maru K."/>
            <person name="Matthews C."/>
            <person name="McCusker W."/>
            <person name="McDonough S."/>
            <person name="Mehta T."/>
            <person name="Meldrim J."/>
            <person name="Meneus L."/>
            <person name="Mihai O."/>
            <person name="Mihalev A."/>
            <person name="Mihova T."/>
            <person name="Mittelman R."/>
            <person name="Mlenga V."/>
            <person name="Montmayeur A."/>
            <person name="Mulrain L."/>
            <person name="Navidi A."/>
            <person name="Naylor J."/>
            <person name="Negash T."/>
            <person name="Nguyen T."/>
            <person name="Nguyen N."/>
            <person name="Nicol R."/>
            <person name="Norbu C."/>
            <person name="Norbu N."/>
            <person name="Novod N."/>
            <person name="O'Neill B."/>
            <person name="Osman S."/>
            <person name="Markiewicz E."/>
            <person name="Oyono O.L."/>
            <person name="Patti C."/>
            <person name="Phunkhang P."/>
            <person name="Pierre F."/>
            <person name="Priest M."/>
            <person name="Raghuraman S."/>
            <person name="Rege F."/>
            <person name="Reyes R."/>
            <person name="Rise C."/>
            <person name="Rogov P."/>
            <person name="Ross K."/>
            <person name="Ryan E."/>
            <person name="Settipalli S."/>
            <person name="Shea T."/>
            <person name="Sherpa N."/>
            <person name="Shi L."/>
            <person name="Shih D."/>
            <person name="Sparrow T."/>
            <person name="Spaulding J."/>
            <person name="Stalker J."/>
            <person name="Stange-Thomann N."/>
            <person name="Stavropoulos S."/>
            <person name="Stone C."/>
            <person name="Strader C."/>
            <person name="Tesfaye S."/>
            <person name="Thomson T."/>
            <person name="Thoulutsang Y."/>
            <person name="Thoulutsang D."/>
            <person name="Topham K."/>
            <person name="Topping I."/>
            <person name="Tsamla T."/>
            <person name="Vassiliev H."/>
            <person name="Vo A."/>
            <person name="Wangchuk T."/>
            <person name="Wangdi T."/>
            <person name="Weiand M."/>
            <person name="Wilkinson J."/>
            <person name="Wilson A."/>
            <person name="Yadav S."/>
            <person name="Young G."/>
            <person name="Yu Q."/>
            <person name="Zembek L."/>
            <person name="Zhong D."/>
            <person name="Zimmer A."/>
            <person name="Zwirko Z."/>
            <person name="Jaffe D.B."/>
            <person name="Alvarez P."/>
            <person name="Brockman W."/>
            <person name="Butler J."/>
            <person name="Chin C."/>
            <person name="Gnerre S."/>
            <person name="Grabherr M."/>
            <person name="Kleber M."/>
            <person name="Mauceli E."/>
            <person name="MacCallum I."/>
        </authorList>
    </citation>
    <scope>NUCLEOTIDE SEQUENCE [LARGE SCALE GENOMIC DNA]</scope>
    <source>
        <strain evidence="4">Tucson 14024-0371.13</strain>
    </source>
</reference>
<dbReference type="Proteomes" id="UP000007801">
    <property type="component" value="Unassembled WGS sequence"/>
</dbReference>
<dbReference type="GO" id="GO:0045475">
    <property type="term" value="P:locomotor rhythm"/>
    <property type="evidence" value="ECO:0007669"/>
    <property type="project" value="EnsemblMetazoa"/>
</dbReference>
<dbReference type="FunCoup" id="B3M2V8">
    <property type="interactions" value="174"/>
</dbReference>
<dbReference type="eggNOG" id="ENOG502SFXB">
    <property type="taxonomic scope" value="Eukaryota"/>
</dbReference>
<dbReference type="InterPro" id="IPR048919">
    <property type="entry name" value="Bdbt-like_TPR"/>
</dbReference>
<name>B3M2V8_DROAN</name>
<dbReference type="InParanoid" id="B3M2V8"/>
<accession>B3M2V8</accession>
<organism evidence="3 4">
    <name type="scientific">Drosophila ananassae</name>
    <name type="common">Fruit fly</name>
    <dbReference type="NCBI Taxonomy" id="7217"/>
    <lineage>
        <taxon>Eukaryota</taxon>
        <taxon>Metazoa</taxon>
        <taxon>Ecdysozoa</taxon>
        <taxon>Arthropoda</taxon>
        <taxon>Hexapoda</taxon>
        <taxon>Insecta</taxon>
        <taxon>Pterygota</taxon>
        <taxon>Neoptera</taxon>
        <taxon>Endopterygota</taxon>
        <taxon>Diptera</taxon>
        <taxon>Brachycera</taxon>
        <taxon>Muscomorpha</taxon>
        <taxon>Ephydroidea</taxon>
        <taxon>Drosophilidae</taxon>
        <taxon>Drosophila</taxon>
        <taxon>Sophophora</taxon>
    </lineage>
</organism>
<dbReference type="PANTHER" id="PTHR46512:SF10">
    <property type="entry name" value="FK506-BINDING PROTEIN-LIKE"/>
    <property type="match status" value="1"/>
</dbReference>